<evidence type="ECO:0000256" key="1">
    <source>
        <dbReference type="SAM" id="MobiDB-lite"/>
    </source>
</evidence>
<evidence type="ECO:0000313" key="3">
    <source>
        <dbReference type="Proteomes" id="UP001268256"/>
    </source>
</evidence>
<name>A0AAE4FTZ1_9CYAN</name>
<sequence>MQIKHWQASGQPQARSRKTPKVVRRQKRALARLAQKLRLRPKG</sequence>
<feature type="compositionally biased region" description="Basic residues" evidence="1">
    <location>
        <begin position="15"/>
        <end position="26"/>
    </location>
</feature>
<proteinExistence type="predicted"/>
<reference evidence="3" key="1">
    <citation type="submission" date="2023-07" db="EMBL/GenBank/DDBJ databases">
        <authorList>
            <person name="Luz R."/>
            <person name="Cordeiro R."/>
            <person name="Fonseca A."/>
            <person name="Goncalves V."/>
        </authorList>
    </citation>
    <scope>NUCLEOTIDE SEQUENCE [LARGE SCALE GENOMIC DNA]</scope>
    <source>
        <strain evidence="3">BACA0444</strain>
    </source>
</reference>
<dbReference type="EMBL" id="JAVMIP010000017">
    <property type="protein sequence ID" value="MDS3861833.1"/>
    <property type="molecule type" value="Genomic_DNA"/>
</dbReference>
<gene>
    <name evidence="2" type="ORF">RIF25_13570</name>
</gene>
<organism evidence="2 3">
    <name type="scientific">Pseudocalidococcus azoricus BACA0444</name>
    <dbReference type="NCBI Taxonomy" id="2918990"/>
    <lineage>
        <taxon>Bacteria</taxon>
        <taxon>Bacillati</taxon>
        <taxon>Cyanobacteriota</taxon>
        <taxon>Cyanophyceae</taxon>
        <taxon>Acaryochloridales</taxon>
        <taxon>Thermosynechococcaceae</taxon>
        <taxon>Pseudocalidococcus</taxon>
        <taxon>Pseudocalidococcus azoricus</taxon>
    </lineage>
</organism>
<feature type="region of interest" description="Disordered" evidence="1">
    <location>
        <begin position="1"/>
        <end position="26"/>
    </location>
</feature>
<comment type="caution">
    <text evidence="2">The sequence shown here is derived from an EMBL/GenBank/DDBJ whole genome shotgun (WGS) entry which is preliminary data.</text>
</comment>
<dbReference type="Proteomes" id="UP001268256">
    <property type="component" value="Unassembled WGS sequence"/>
</dbReference>
<accession>A0AAE4FTZ1</accession>
<dbReference type="AlphaFoldDB" id="A0AAE4FTZ1"/>
<keyword evidence="3" id="KW-1185">Reference proteome</keyword>
<dbReference type="RefSeq" id="WP_322879060.1">
    <property type="nucleotide sequence ID" value="NZ_JAVMIP010000017.1"/>
</dbReference>
<evidence type="ECO:0000313" key="2">
    <source>
        <dbReference type="EMBL" id="MDS3861833.1"/>
    </source>
</evidence>
<protein>
    <submittedName>
        <fullName evidence="2">Uncharacterized protein</fullName>
    </submittedName>
</protein>